<sequence>MSGFNRVGRRLPLCGCFVFVSGERKWLPMINLDAHATILSSTSRTTLTQTFANPHSNSRLDEVRYDFPLYDGVSVVGFTCTVGSRVIRGVVRERQAARKTFDDAVGRGETAGLLQQNARAADVFTTTLGNVPAGETVKIEITYLGELEHDAEANGVRWTLPTSIAPRYDGSRLVATRNVAAAGGRISITVDVEMADGCPISTVQSPSHPLSISIGRTSAASASASEPPSLRRASATLSLGSAELDKDFVVLVVAAGLGNPSALLETHPSGSRALMTTLVPRFNLPTGKPEIVFVCDRSGSMSVGKKMSNLIAALQIFLKSLPVGARFNICSFGSRHSFLWDRSRLYDQEALDLAVAHVKAFGANFGGTEIYAPLEDTFKKRYADMNLEVFLLTDGEVWEQEQLFTLVDDNVVKTKGAVRVFTLGVGDEASSSLLNGVARAGGGFAQRVAADEKLDRKVIRMLKGALTPHVTDYALEVKYDGDDVEDFEIVEKIMDAPCIDVDDDAKAEKPKPRPEGPISLFSPDVKDEDLEMPDSSASIDAKFSNLPTLAHPRYLQTPFKIPALFPFSRTTVYMLLSDATPNREPTSVVLTGTSDHGPLRLEIPITKLATRGATIHQLAARKAIQELEEGRGWIAHAKDAKGKLLKKAYEGRFQLMVQREAVRLGVEYQVGGKWCSFVAVQENGDKDKDKELGEFEVLRPQDAAGAPAMFSAAAAPKMRKARAGLFMAPVSRRSAATPYPPPPPPAPTVGSSASVFGGLAPGGPSVSGFESPAGGGSASKSSAFGSAAPQGALGGAGPGYDFAKKKRSSRSLGHGIDLLESADCDFADRDEEDIDEEGGLDFSPAAHGGGNSLAALAALQTFIGSWTWSTELESIVSATQQQMLALHLPPVSGNASRGDVMATLCAVVFLKKRLADEKDAWELMVDKAERWLEDQTTVPAATLEKMVEAAGLF</sequence>
<dbReference type="PANTHER" id="PTHR45737">
    <property type="entry name" value="VON WILLEBRAND FACTOR A DOMAIN-CONTAINING PROTEIN 5A"/>
    <property type="match status" value="1"/>
</dbReference>
<protein>
    <submittedName>
        <fullName evidence="4">von Willebrand factor A domain-containing protein 5A</fullName>
    </submittedName>
</protein>
<feature type="region of interest" description="Disordered" evidence="1">
    <location>
        <begin position="733"/>
        <end position="756"/>
    </location>
</feature>
<feature type="compositionally biased region" description="Basic and acidic residues" evidence="1">
    <location>
        <begin position="504"/>
        <end position="514"/>
    </location>
</feature>
<dbReference type="PROSITE" id="PS51468">
    <property type="entry name" value="VIT"/>
    <property type="match status" value="1"/>
</dbReference>
<dbReference type="STRING" id="45235.A0A2K3Q7C4"/>
<comment type="caution">
    <text evidence="4">The sequence shown here is derived from an EMBL/GenBank/DDBJ whole genome shotgun (WGS) entry which is preliminary data.</text>
</comment>
<organism evidence="4 5">
    <name type="scientific">Tolypocladium capitatum</name>
    <dbReference type="NCBI Taxonomy" id="45235"/>
    <lineage>
        <taxon>Eukaryota</taxon>
        <taxon>Fungi</taxon>
        <taxon>Dikarya</taxon>
        <taxon>Ascomycota</taxon>
        <taxon>Pezizomycotina</taxon>
        <taxon>Sordariomycetes</taxon>
        <taxon>Hypocreomycetidae</taxon>
        <taxon>Hypocreales</taxon>
        <taxon>Ophiocordycipitaceae</taxon>
        <taxon>Tolypocladium</taxon>
    </lineage>
</organism>
<keyword evidence="5" id="KW-1185">Reference proteome</keyword>
<reference evidence="4 5" key="1">
    <citation type="submission" date="2017-08" db="EMBL/GenBank/DDBJ databases">
        <title>Harnessing the power of phylogenomics to disentangle the directionality and signatures of interkingdom host jumping in the parasitic fungal genus Tolypocladium.</title>
        <authorList>
            <person name="Quandt C.A."/>
            <person name="Patterson W."/>
            <person name="Spatafora J.W."/>
        </authorList>
    </citation>
    <scope>NUCLEOTIDE SEQUENCE [LARGE SCALE GENOMIC DNA]</scope>
    <source>
        <strain evidence="4 5">CBS 113982</strain>
    </source>
</reference>
<feature type="domain" description="VWFA" evidence="2">
    <location>
        <begin position="290"/>
        <end position="470"/>
    </location>
</feature>
<evidence type="ECO:0000259" key="2">
    <source>
        <dbReference type="PROSITE" id="PS50234"/>
    </source>
</evidence>
<name>A0A2K3Q7C4_9HYPO</name>
<gene>
    <name evidence="4" type="ORF">TCAP_06671</name>
</gene>
<dbReference type="PANTHER" id="PTHR45737:SF6">
    <property type="entry name" value="VON WILLEBRAND FACTOR A DOMAIN-CONTAINING PROTEIN 5A"/>
    <property type="match status" value="1"/>
</dbReference>
<dbReference type="InterPro" id="IPR002035">
    <property type="entry name" value="VWF_A"/>
</dbReference>
<feature type="region of interest" description="Disordered" evidence="1">
    <location>
        <begin position="503"/>
        <end position="526"/>
    </location>
</feature>
<feature type="compositionally biased region" description="Pro residues" evidence="1">
    <location>
        <begin position="738"/>
        <end position="747"/>
    </location>
</feature>
<proteinExistence type="predicted"/>
<evidence type="ECO:0000313" key="5">
    <source>
        <dbReference type="Proteomes" id="UP000236621"/>
    </source>
</evidence>
<dbReference type="AlphaFoldDB" id="A0A2K3Q7C4"/>
<dbReference type="Pfam" id="PF13768">
    <property type="entry name" value="VWA_3"/>
    <property type="match status" value="1"/>
</dbReference>
<dbReference type="SUPFAM" id="SSF53300">
    <property type="entry name" value="vWA-like"/>
    <property type="match status" value="1"/>
</dbReference>
<dbReference type="InterPro" id="IPR013694">
    <property type="entry name" value="VIT"/>
</dbReference>
<dbReference type="InterPro" id="IPR036465">
    <property type="entry name" value="vWFA_dom_sf"/>
</dbReference>
<evidence type="ECO:0000259" key="3">
    <source>
        <dbReference type="PROSITE" id="PS51468"/>
    </source>
</evidence>
<feature type="domain" description="VIT" evidence="3">
    <location>
        <begin position="13"/>
        <end position="145"/>
    </location>
</feature>
<dbReference type="Gene3D" id="3.40.50.410">
    <property type="entry name" value="von Willebrand factor, type A domain"/>
    <property type="match status" value="1"/>
</dbReference>
<evidence type="ECO:0000313" key="4">
    <source>
        <dbReference type="EMBL" id="PNY23384.1"/>
    </source>
</evidence>
<dbReference type="Pfam" id="PF08487">
    <property type="entry name" value="VIT"/>
    <property type="match status" value="1"/>
</dbReference>
<evidence type="ECO:0000256" key="1">
    <source>
        <dbReference type="SAM" id="MobiDB-lite"/>
    </source>
</evidence>
<dbReference type="SMART" id="SM00609">
    <property type="entry name" value="VIT"/>
    <property type="match status" value="1"/>
</dbReference>
<dbReference type="PROSITE" id="PS50234">
    <property type="entry name" value="VWFA"/>
    <property type="match status" value="1"/>
</dbReference>
<dbReference type="OrthoDB" id="1729737at2759"/>
<dbReference type="SMART" id="SM00327">
    <property type="entry name" value="VWA"/>
    <property type="match status" value="1"/>
</dbReference>
<dbReference type="EMBL" id="NRSZ01001106">
    <property type="protein sequence ID" value="PNY23384.1"/>
    <property type="molecule type" value="Genomic_DNA"/>
</dbReference>
<dbReference type="Proteomes" id="UP000236621">
    <property type="component" value="Unassembled WGS sequence"/>
</dbReference>
<accession>A0A2K3Q7C4</accession>